<feature type="compositionally biased region" description="Polar residues" evidence="1">
    <location>
        <begin position="297"/>
        <end position="308"/>
    </location>
</feature>
<protein>
    <submittedName>
        <fullName evidence="2">Uncharacterized protein</fullName>
    </submittedName>
</protein>
<evidence type="ECO:0000256" key="1">
    <source>
        <dbReference type="SAM" id="MobiDB-lite"/>
    </source>
</evidence>
<name>A0A7X0EWT5_9ACTN</name>
<feature type="region of interest" description="Disordered" evidence="1">
    <location>
        <begin position="1"/>
        <end position="91"/>
    </location>
</feature>
<evidence type="ECO:0000313" key="2">
    <source>
        <dbReference type="EMBL" id="MBB6344659.1"/>
    </source>
</evidence>
<reference evidence="2 3" key="1">
    <citation type="submission" date="2020-08" db="EMBL/GenBank/DDBJ databases">
        <title>Sequencing the genomes of 1000 actinobacteria strains.</title>
        <authorList>
            <person name="Klenk H.-P."/>
        </authorList>
    </citation>
    <scope>NUCLEOTIDE SEQUENCE [LARGE SCALE GENOMIC DNA]</scope>
    <source>
        <strain evidence="2 3">DSM 45913</strain>
    </source>
</reference>
<organism evidence="2 3">
    <name type="scientific">Nonomuraea muscovyensis</name>
    <dbReference type="NCBI Taxonomy" id="1124761"/>
    <lineage>
        <taxon>Bacteria</taxon>
        <taxon>Bacillati</taxon>
        <taxon>Actinomycetota</taxon>
        <taxon>Actinomycetes</taxon>
        <taxon>Streptosporangiales</taxon>
        <taxon>Streptosporangiaceae</taxon>
        <taxon>Nonomuraea</taxon>
    </lineage>
</organism>
<keyword evidence="3" id="KW-1185">Reference proteome</keyword>
<comment type="caution">
    <text evidence="2">The sequence shown here is derived from an EMBL/GenBank/DDBJ whole genome shotgun (WGS) entry which is preliminary data.</text>
</comment>
<dbReference type="AlphaFoldDB" id="A0A7X0EWT5"/>
<proteinExistence type="predicted"/>
<accession>A0A7X0EWT5</accession>
<dbReference type="Proteomes" id="UP000583800">
    <property type="component" value="Unassembled WGS sequence"/>
</dbReference>
<gene>
    <name evidence="2" type="ORF">FHU36_001168</name>
</gene>
<dbReference type="EMBL" id="JACHJB010000001">
    <property type="protein sequence ID" value="MBB6344659.1"/>
    <property type="molecule type" value="Genomic_DNA"/>
</dbReference>
<evidence type="ECO:0000313" key="3">
    <source>
        <dbReference type="Proteomes" id="UP000583800"/>
    </source>
</evidence>
<sequence>MIPPKALNGSVTPEHRAILLPRVGHGGGSGPTRTPGRGPAPPGERGATSPPAFAALRRPPGSVSGGRRRAAAPALPAADERPERLQGTRAPGSALWACRHASAERDGMPRALERLSGRLLPTRRASGDTRAGRVGAVPWLPGSRAGPRRGARLACLNAGSCTRLEQDLGLRPLTRSRRTWAVALRLNEQALARGSAASPQAKTRPAGKRGIRREWAWQAVMLQDDTCRGKDKPEPLLAQVSGRARMRRPSIEAQECIGALRARERGCPLASRAKGVTGASASVMGLAGTGRARHQRSSCSSGQQQLPQAVNRRSLGSGGLHGFHASTSHSGPPDEAQSARLAQLVEDRPTGTGVGTHAHPFGTRPFAVPVDRQGCVTGFRHVRAETVVRSPKHSINIDHTSLRVYLRIRTLE</sequence>
<feature type="region of interest" description="Disordered" evidence="1">
    <location>
        <begin position="288"/>
        <end position="338"/>
    </location>
</feature>